<evidence type="ECO:0000313" key="4">
    <source>
        <dbReference type="Proteomes" id="UP000268372"/>
    </source>
</evidence>
<dbReference type="Pfam" id="PF00499">
    <property type="entry name" value="Oxidored_q3"/>
    <property type="match status" value="1"/>
</dbReference>
<keyword evidence="2" id="KW-0812">Transmembrane</keyword>
<dbReference type="RefSeq" id="WP_124898216.1">
    <property type="nucleotide sequence ID" value="NZ_RQTJ01000002.1"/>
</dbReference>
<name>A0A3P1B711_9FLAO</name>
<dbReference type="PANTHER" id="PTHR33269:SF17">
    <property type="entry name" value="NADH-UBIQUINONE OXIDOREDUCTASE CHAIN 6"/>
    <property type="match status" value="1"/>
</dbReference>
<comment type="similarity">
    <text evidence="1 2">Belongs to the complex I subunit 6 family.</text>
</comment>
<dbReference type="InterPro" id="IPR042106">
    <property type="entry name" value="Nuo/plastoQ_OxRdtase_6_NuoJ"/>
</dbReference>
<keyword evidence="4" id="KW-1185">Reference proteome</keyword>
<sequence length="168" mass="18300">MIEILFYILSAVTLGSAFLTILSKNPIHSAIWLVVCFFSIAGHYALLNSQFLAMVHIIVYSGAIMILMLFTIMLMNLNISDEIAKPVVTKIVATVCFCLIGFFLVSSLAQTAPALESYSTTGVDFQSIQVLGKVLLNEFVVPFEMAAVLLLMAMIGAVLISKKDKKTA</sequence>
<evidence type="ECO:0000256" key="1">
    <source>
        <dbReference type="ARBA" id="ARBA00005698"/>
    </source>
</evidence>
<comment type="function">
    <text evidence="2">NDH-1 shuttles electrons from NADH, via FMN and iron-sulfur (Fe-S) centers, to quinones in the respiratory chain. Couples the redox reaction to proton translocation (for every two electrons transferred, four hydrogen ions are translocated across the cytoplasmic membrane), and thus conserves the redox energy in a proton gradient.</text>
</comment>
<comment type="caution">
    <text evidence="3">The sequence shown here is derived from an EMBL/GenBank/DDBJ whole genome shotgun (WGS) entry which is preliminary data.</text>
</comment>
<dbReference type="AlphaFoldDB" id="A0A3P1B711"/>
<reference evidence="3 4" key="1">
    <citation type="submission" date="2018-11" db="EMBL/GenBank/DDBJ databases">
        <title>Flavobacterium sp. nov., YIM 102796 draft genome.</title>
        <authorList>
            <person name="Li G."/>
            <person name="Jiang Y."/>
        </authorList>
    </citation>
    <scope>NUCLEOTIDE SEQUENCE [LARGE SCALE GENOMIC DNA]</scope>
    <source>
        <strain evidence="3 4">YIM 102796</strain>
    </source>
</reference>
<dbReference type="InterPro" id="IPR001457">
    <property type="entry name" value="NADH_UbQ/plastoQ_OxRdtase_su6"/>
</dbReference>
<feature type="transmembrane region" description="Helical" evidence="2">
    <location>
        <begin position="30"/>
        <end position="47"/>
    </location>
</feature>
<dbReference type="Gene3D" id="1.20.120.1200">
    <property type="entry name" value="NADH-ubiquinone/plastoquinone oxidoreductase chain 6, subunit NuoJ"/>
    <property type="match status" value="1"/>
</dbReference>
<keyword evidence="2" id="KW-0874">Quinone</keyword>
<keyword evidence="2" id="KW-1003">Cell membrane</keyword>
<accession>A0A3P1B711</accession>
<feature type="transmembrane region" description="Helical" evidence="2">
    <location>
        <begin position="6"/>
        <end position="23"/>
    </location>
</feature>
<gene>
    <name evidence="3" type="ORF">EG242_01865</name>
</gene>
<comment type="subcellular location">
    <subcellularLocation>
        <location evidence="2">Cell membrane</location>
        <topology evidence="2">Multi-pass membrane protein</topology>
    </subcellularLocation>
</comment>
<keyword evidence="2" id="KW-1133">Transmembrane helix</keyword>
<feature type="transmembrane region" description="Helical" evidence="2">
    <location>
        <begin position="139"/>
        <end position="160"/>
    </location>
</feature>
<dbReference type="Proteomes" id="UP000268372">
    <property type="component" value="Unassembled WGS sequence"/>
</dbReference>
<comment type="catalytic activity">
    <reaction evidence="2">
        <text>a quinone + NADH + 5 H(+)(in) = a quinol + NAD(+) + 4 H(+)(out)</text>
        <dbReference type="Rhea" id="RHEA:57888"/>
        <dbReference type="ChEBI" id="CHEBI:15378"/>
        <dbReference type="ChEBI" id="CHEBI:24646"/>
        <dbReference type="ChEBI" id="CHEBI:57540"/>
        <dbReference type="ChEBI" id="CHEBI:57945"/>
        <dbReference type="ChEBI" id="CHEBI:132124"/>
    </reaction>
</comment>
<dbReference type="GO" id="GO:0005886">
    <property type="term" value="C:plasma membrane"/>
    <property type="evidence" value="ECO:0007669"/>
    <property type="project" value="UniProtKB-SubCell"/>
</dbReference>
<dbReference type="PANTHER" id="PTHR33269">
    <property type="entry name" value="NADH-UBIQUINONE OXIDOREDUCTASE CHAIN 6"/>
    <property type="match status" value="1"/>
</dbReference>
<keyword evidence="2" id="KW-0520">NAD</keyword>
<feature type="transmembrane region" description="Helical" evidence="2">
    <location>
        <begin position="53"/>
        <end position="75"/>
    </location>
</feature>
<feature type="transmembrane region" description="Helical" evidence="2">
    <location>
        <begin position="87"/>
        <end position="109"/>
    </location>
</feature>
<evidence type="ECO:0000313" key="3">
    <source>
        <dbReference type="EMBL" id="RRA96804.1"/>
    </source>
</evidence>
<dbReference type="GO" id="GO:0008137">
    <property type="term" value="F:NADH dehydrogenase (ubiquinone) activity"/>
    <property type="evidence" value="ECO:0007669"/>
    <property type="project" value="UniProtKB-UniRule"/>
</dbReference>
<dbReference type="EC" id="7.1.1.-" evidence="2"/>
<dbReference type="EMBL" id="RQTJ01000002">
    <property type="protein sequence ID" value="RRA96804.1"/>
    <property type="molecule type" value="Genomic_DNA"/>
</dbReference>
<organism evidence="3 4">
    <name type="scientific">Paenimyroides viscosum</name>
    <dbReference type="NCBI Taxonomy" id="2488729"/>
    <lineage>
        <taxon>Bacteria</taxon>
        <taxon>Pseudomonadati</taxon>
        <taxon>Bacteroidota</taxon>
        <taxon>Flavobacteriia</taxon>
        <taxon>Flavobacteriales</taxon>
        <taxon>Flavobacteriaceae</taxon>
        <taxon>Paenimyroides</taxon>
    </lineage>
</organism>
<evidence type="ECO:0000256" key="2">
    <source>
        <dbReference type="RuleBase" id="RU004429"/>
    </source>
</evidence>
<dbReference type="GO" id="GO:0048038">
    <property type="term" value="F:quinone binding"/>
    <property type="evidence" value="ECO:0007669"/>
    <property type="project" value="UniProtKB-UniRule"/>
</dbReference>
<protein>
    <recommendedName>
        <fullName evidence="2">NADH-quinone oxidoreductase subunit J</fullName>
        <ecNumber evidence="2">7.1.1.-</ecNumber>
    </recommendedName>
</protein>
<dbReference type="OrthoDB" id="9790848at2"/>
<proteinExistence type="inferred from homology"/>
<keyword evidence="2" id="KW-0472">Membrane</keyword>